<evidence type="ECO:0000313" key="3">
    <source>
        <dbReference type="Proteomes" id="UP001459277"/>
    </source>
</evidence>
<proteinExistence type="predicted"/>
<protein>
    <submittedName>
        <fullName evidence="2">Uncharacterized protein</fullName>
    </submittedName>
</protein>
<dbReference type="AlphaFoldDB" id="A0AAW2BZV2"/>
<evidence type="ECO:0000313" key="2">
    <source>
        <dbReference type="EMBL" id="KAK9991494.1"/>
    </source>
</evidence>
<gene>
    <name evidence="2" type="ORF">SO802_026479</name>
</gene>
<name>A0AAW2BZV2_9ROSI</name>
<dbReference type="EMBL" id="JAZDWU010000009">
    <property type="protein sequence ID" value="KAK9991494.1"/>
    <property type="molecule type" value="Genomic_DNA"/>
</dbReference>
<reference evidence="2 3" key="1">
    <citation type="submission" date="2024-01" db="EMBL/GenBank/DDBJ databases">
        <title>A telomere-to-telomere, gap-free genome of sweet tea (Lithocarpus litseifolius).</title>
        <authorList>
            <person name="Zhou J."/>
        </authorList>
    </citation>
    <scope>NUCLEOTIDE SEQUENCE [LARGE SCALE GENOMIC DNA]</scope>
    <source>
        <strain evidence="2">Zhou-2022a</strain>
        <tissue evidence="2">Leaf</tissue>
    </source>
</reference>
<feature type="region of interest" description="Disordered" evidence="1">
    <location>
        <begin position="1"/>
        <end position="69"/>
    </location>
</feature>
<evidence type="ECO:0000256" key="1">
    <source>
        <dbReference type="SAM" id="MobiDB-lite"/>
    </source>
</evidence>
<organism evidence="2 3">
    <name type="scientific">Lithocarpus litseifolius</name>
    <dbReference type="NCBI Taxonomy" id="425828"/>
    <lineage>
        <taxon>Eukaryota</taxon>
        <taxon>Viridiplantae</taxon>
        <taxon>Streptophyta</taxon>
        <taxon>Embryophyta</taxon>
        <taxon>Tracheophyta</taxon>
        <taxon>Spermatophyta</taxon>
        <taxon>Magnoliopsida</taxon>
        <taxon>eudicotyledons</taxon>
        <taxon>Gunneridae</taxon>
        <taxon>Pentapetalae</taxon>
        <taxon>rosids</taxon>
        <taxon>fabids</taxon>
        <taxon>Fagales</taxon>
        <taxon>Fagaceae</taxon>
        <taxon>Lithocarpus</taxon>
    </lineage>
</organism>
<comment type="caution">
    <text evidence="2">The sequence shown here is derived from an EMBL/GenBank/DDBJ whole genome shotgun (WGS) entry which is preliminary data.</text>
</comment>
<accession>A0AAW2BZV2</accession>
<keyword evidence="3" id="KW-1185">Reference proteome</keyword>
<feature type="compositionally biased region" description="Low complexity" evidence="1">
    <location>
        <begin position="56"/>
        <end position="66"/>
    </location>
</feature>
<sequence length="183" mass="21065">MENNVSPQSTTSTTTTISAELYRRRRVPPPSAMPFRPRVPPLTPPFRPRVPPPPSTTMSPSTCSSSIDNTVSSTQNRLYQARLILQYQELNDHYDLCRARLINLLSEAESLRHENVELCLPNAELLKLLSSQALFHNLLLSSLYPTEAILKKNFFFVFSFFREIFELEMIFLCICCTVWLPRK</sequence>
<feature type="compositionally biased region" description="Pro residues" evidence="1">
    <location>
        <begin position="28"/>
        <end position="55"/>
    </location>
</feature>
<dbReference type="Proteomes" id="UP001459277">
    <property type="component" value="Unassembled WGS sequence"/>
</dbReference>